<evidence type="ECO:0008006" key="3">
    <source>
        <dbReference type="Google" id="ProtNLM"/>
    </source>
</evidence>
<proteinExistence type="predicted"/>
<evidence type="ECO:0000313" key="1">
    <source>
        <dbReference type="EMBL" id="MDC8831697.1"/>
    </source>
</evidence>
<comment type="caution">
    <text evidence="1">The sequence shown here is derived from an EMBL/GenBank/DDBJ whole genome shotgun (WGS) entry which is preliminary data.</text>
</comment>
<evidence type="ECO:0000313" key="2">
    <source>
        <dbReference type="Proteomes" id="UP001218788"/>
    </source>
</evidence>
<dbReference type="SUPFAM" id="SSF55729">
    <property type="entry name" value="Acyl-CoA N-acyltransferases (Nat)"/>
    <property type="match status" value="1"/>
</dbReference>
<organism evidence="1 2">
    <name type="scientific">Alteromonas gilva</name>
    <dbReference type="NCBI Taxonomy" id="2987522"/>
    <lineage>
        <taxon>Bacteria</taxon>
        <taxon>Pseudomonadati</taxon>
        <taxon>Pseudomonadota</taxon>
        <taxon>Gammaproteobacteria</taxon>
        <taxon>Alteromonadales</taxon>
        <taxon>Alteromonadaceae</taxon>
        <taxon>Alteromonas/Salinimonas group</taxon>
        <taxon>Alteromonas</taxon>
    </lineage>
</organism>
<dbReference type="EMBL" id="JAQQXP010000001">
    <property type="protein sequence ID" value="MDC8831697.1"/>
    <property type="molecule type" value="Genomic_DNA"/>
</dbReference>
<dbReference type="Proteomes" id="UP001218788">
    <property type="component" value="Unassembled WGS sequence"/>
</dbReference>
<dbReference type="Gene3D" id="3.40.630.30">
    <property type="match status" value="1"/>
</dbReference>
<dbReference type="RefSeq" id="WP_273641151.1">
    <property type="nucleotide sequence ID" value="NZ_JAQQXP010000001.1"/>
</dbReference>
<accession>A0ABT5L7A5</accession>
<name>A0ABT5L7A5_9ALTE</name>
<protein>
    <recommendedName>
        <fullName evidence="3">Acetyltransferase</fullName>
    </recommendedName>
</protein>
<sequence length="50" mass="5753">MAFFEPARQLYLKHGFEFCGPFADYPEDPNSCFMHQALHTTASQIRLCGQ</sequence>
<dbReference type="InterPro" id="IPR016181">
    <property type="entry name" value="Acyl_CoA_acyltransferase"/>
</dbReference>
<reference evidence="1 2" key="1">
    <citation type="submission" date="2022-10" db="EMBL/GenBank/DDBJ databases">
        <title>Alteromonas sp. chi3 Genome sequencing.</title>
        <authorList>
            <person name="Park S."/>
        </authorList>
    </citation>
    <scope>NUCLEOTIDE SEQUENCE [LARGE SCALE GENOMIC DNA]</scope>
    <source>
        <strain evidence="2">chi3</strain>
    </source>
</reference>
<keyword evidence="2" id="KW-1185">Reference proteome</keyword>
<gene>
    <name evidence="1" type="ORF">OIK42_13105</name>
</gene>